<protein>
    <recommendedName>
        <fullName evidence="4">Endonuclease/exonuclease/phosphatase domain-containing protein</fullName>
    </recommendedName>
</protein>
<reference evidence="2" key="2">
    <citation type="journal article" date="2023" name="Microbiol Resour">
        <title>Decontamination and Annotation of the Draft Genome Sequence of the Oomycete Lagenidium giganteum ARSEF 373.</title>
        <authorList>
            <person name="Morgan W.R."/>
            <person name="Tartar A."/>
        </authorList>
    </citation>
    <scope>NUCLEOTIDE SEQUENCE</scope>
    <source>
        <strain evidence="2">ARSEF 373</strain>
    </source>
</reference>
<sequence>MTTNTQRAHHIHANAIRSKPSTAPDNKASGRTNNLPLDAERTWIQSYDTGGMAQLLQTSDEWSSTGRRLPSRNAHTTRRRRRTGRAIRAVGSGGKHGQHLVVPTAGVAILVNPRSTITDVTPWQPDQWTTHWMTITCTLLSIANLPDLPLIVGGDVNACRHAQDRSHGLMTTDHRVPELMTWEERWELTDTLSDVLNEEENYDSSAAFASKHHTYHYNIEGQLRSARLDRWYTTMSKAAWVNAVEPVVAVAEPDHLGSYHSESYMAPAAERTRHTLERSPFIRDLQPAAVTEFLLQVAPGFMDLNRSAGDDQCLGSDQACRAAPRGEAGDGSASHTANDLSNSSEVGVATKRNAEQPSLQAITKRMANLELEDLAVVVARRHGRIVTLRRPRSRHMAWRRRARYWGMTADRFKTFFARFSVKYAVASASPLPEVSDEEIADAVEQAWRPIMSRHETDDSARRSFLQNLRPRKTMTTT</sequence>
<evidence type="ECO:0000313" key="2">
    <source>
        <dbReference type="EMBL" id="DAZ99723.1"/>
    </source>
</evidence>
<feature type="compositionally biased region" description="Polar residues" evidence="1">
    <location>
        <begin position="333"/>
        <end position="345"/>
    </location>
</feature>
<feature type="compositionally biased region" description="Polar residues" evidence="1">
    <location>
        <begin position="19"/>
        <end position="35"/>
    </location>
</feature>
<evidence type="ECO:0000313" key="3">
    <source>
        <dbReference type="Proteomes" id="UP001146120"/>
    </source>
</evidence>
<dbReference type="InterPro" id="IPR036691">
    <property type="entry name" value="Endo/exonu/phosph_ase_sf"/>
</dbReference>
<dbReference type="SUPFAM" id="SSF56219">
    <property type="entry name" value="DNase I-like"/>
    <property type="match status" value="1"/>
</dbReference>
<feature type="region of interest" description="Disordered" evidence="1">
    <location>
        <begin position="1"/>
        <end position="35"/>
    </location>
</feature>
<evidence type="ECO:0000256" key="1">
    <source>
        <dbReference type="SAM" id="MobiDB-lite"/>
    </source>
</evidence>
<keyword evidence="3" id="KW-1185">Reference proteome</keyword>
<proteinExistence type="predicted"/>
<organism evidence="2 3">
    <name type="scientific">Lagenidium giganteum</name>
    <dbReference type="NCBI Taxonomy" id="4803"/>
    <lineage>
        <taxon>Eukaryota</taxon>
        <taxon>Sar</taxon>
        <taxon>Stramenopiles</taxon>
        <taxon>Oomycota</taxon>
        <taxon>Peronosporomycetes</taxon>
        <taxon>Pythiales</taxon>
        <taxon>Pythiaceae</taxon>
    </lineage>
</organism>
<comment type="caution">
    <text evidence="2">The sequence shown here is derived from an EMBL/GenBank/DDBJ whole genome shotgun (WGS) entry which is preliminary data.</text>
</comment>
<dbReference type="AlphaFoldDB" id="A0AAV2Z0Y6"/>
<dbReference type="EMBL" id="DAKRPA010000078">
    <property type="protein sequence ID" value="DAZ99723.1"/>
    <property type="molecule type" value="Genomic_DNA"/>
</dbReference>
<feature type="region of interest" description="Disordered" evidence="1">
    <location>
        <begin position="59"/>
        <end position="83"/>
    </location>
</feature>
<reference evidence="2" key="1">
    <citation type="submission" date="2022-11" db="EMBL/GenBank/DDBJ databases">
        <authorList>
            <person name="Morgan W.R."/>
            <person name="Tartar A."/>
        </authorList>
    </citation>
    <scope>NUCLEOTIDE SEQUENCE</scope>
    <source>
        <strain evidence="2">ARSEF 373</strain>
    </source>
</reference>
<gene>
    <name evidence="2" type="ORF">N0F65_000901</name>
</gene>
<evidence type="ECO:0008006" key="4">
    <source>
        <dbReference type="Google" id="ProtNLM"/>
    </source>
</evidence>
<name>A0AAV2Z0Y6_9STRA</name>
<dbReference type="Gene3D" id="3.60.10.10">
    <property type="entry name" value="Endonuclease/exonuclease/phosphatase"/>
    <property type="match status" value="1"/>
</dbReference>
<feature type="region of interest" description="Disordered" evidence="1">
    <location>
        <begin position="322"/>
        <end position="347"/>
    </location>
</feature>
<accession>A0AAV2Z0Y6</accession>
<feature type="region of interest" description="Disordered" evidence="1">
    <location>
        <begin position="458"/>
        <end position="477"/>
    </location>
</feature>
<dbReference type="Proteomes" id="UP001146120">
    <property type="component" value="Unassembled WGS sequence"/>
</dbReference>